<keyword evidence="3" id="KW-0813">Transport</keyword>
<dbReference type="Proteomes" id="UP001497623">
    <property type="component" value="Unassembled WGS sequence"/>
</dbReference>
<dbReference type="Gene3D" id="2.40.160.120">
    <property type="match status" value="1"/>
</dbReference>
<reference evidence="5 6" key="1">
    <citation type="submission" date="2024-05" db="EMBL/GenBank/DDBJ databases">
        <authorList>
            <person name="Wallberg A."/>
        </authorList>
    </citation>
    <scope>NUCLEOTIDE SEQUENCE [LARGE SCALE GENOMIC DNA]</scope>
</reference>
<dbReference type="AlphaFoldDB" id="A0AAV2QCM1"/>
<keyword evidence="6" id="KW-1185">Reference proteome</keyword>
<dbReference type="Gene3D" id="1.10.287.2720">
    <property type="match status" value="1"/>
</dbReference>
<feature type="region of interest" description="Disordered" evidence="4">
    <location>
        <begin position="277"/>
        <end position="311"/>
    </location>
</feature>
<proteinExistence type="inferred from homology"/>
<dbReference type="Gene3D" id="3.30.70.3490">
    <property type="match status" value="1"/>
</dbReference>
<gene>
    <name evidence="5" type="ORF">MNOR_LOCUS11345</name>
</gene>
<dbReference type="PANTHER" id="PTHR10972">
    <property type="entry name" value="OXYSTEROL-BINDING PROTEIN-RELATED"/>
    <property type="match status" value="1"/>
</dbReference>
<evidence type="ECO:0000256" key="3">
    <source>
        <dbReference type="RuleBase" id="RU003845"/>
    </source>
</evidence>
<dbReference type="PANTHER" id="PTHR10972:SF200">
    <property type="entry name" value="OXYSTEROL-BINDING PROTEIN-RELATED PROTEIN 9"/>
    <property type="match status" value="1"/>
</dbReference>
<keyword evidence="1" id="KW-0446">Lipid-binding</keyword>
<dbReference type="PROSITE" id="PS01013">
    <property type="entry name" value="OSBP"/>
    <property type="match status" value="1"/>
</dbReference>
<evidence type="ECO:0000256" key="2">
    <source>
        <dbReference type="RuleBase" id="RU003844"/>
    </source>
</evidence>
<dbReference type="GO" id="GO:0032934">
    <property type="term" value="F:sterol binding"/>
    <property type="evidence" value="ECO:0007669"/>
    <property type="project" value="TreeGrafter"/>
</dbReference>
<dbReference type="InterPro" id="IPR018494">
    <property type="entry name" value="Oxysterol-bd_CS"/>
</dbReference>
<dbReference type="Pfam" id="PF01237">
    <property type="entry name" value="Oxysterol_BP"/>
    <property type="match status" value="1"/>
</dbReference>
<name>A0AAV2QCM1_MEGNR</name>
<dbReference type="FunFam" id="3.30.70.3490:FF:000001">
    <property type="entry name" value="Oxysterol-binding protein"/>
    <property type="match status" value="1"/>
</dbReference>
<dbReference type="SUPFAM" id="SSF144000">
    <property type="entry name" value="Oxysterol-binding protein-like"/>
    <property type="match status" value="1"/>
</dbReference>
<evidence type="ECO:0000313" key="5">
    <source>
        <dbReference type="EMBL" id="CAL4080647.1"/>
    </source>
</evidence>
<keyword evidence="3" id="KW-0445">Lipid transport</keyword>
<evidence type="ECO:0000313" key="6">
    <source>
        <dbReference type="Proteomes" id="UP001497623"/>
    </source>
</evidence>
<dbReference type="InterPro" id="IPR037239">
    <property type="entry name" value="OSBP_sf"/>
</dbReference>
<dbReference type="GO" id="GO:0005829">
    <property type="term" value="C:cytosol"/>
    <property type="evidence" value="ECO:0007669"/>
    <property type="project" value="TreeGrafter"/>
</dbReference>
<evidence type="ECO:0000256" key="1">
    <source>
        <dbReference type="ARBA" id="ARBA00023121"/>
    </source>
</evidence>
<dbReference type="GO" id="GO:0016020">
    <property type="term" value="C:membrane"/>
    <property type="evidence" value="ECO:0007669"/>
    <property type="project" value="TreeGrafter"/>
</dbReference>
<accession>A0AAV2QCM1</accession>
<protein>
    <recommendedName>
        <fullName evidence="3">Oxysterol-binding protein</fullName>
    </recommendedName>
</protein>
<organism evidence="5 6">
    <name type="scientific">Meganyctiphanes norvegica</name>
    <name type="common">Northern krill</name>
    <name type="synonym">Thysanopoda norvegica</name>
    <dbReference type="NCBI Taxonomy" id="48144"/>
    <lineage>
        <taxon>Eukaryota</taxon>
        <taxon>Metazoa</taxon>
        <taxon>Ecdysozoa</taxon>
        <taxon>Arthropoda</taxon>
        <taxon>Crustacea</taxon>
        <taxon>Multicrustacea</taxon>
        <taxon>Malacostraca</taxon>
        <taxon>Eumalacostraca</taxon>
        <taxon>Eucarida</taxon>
        <taxon>Euphausiacea</taxon>
        <taxon>Euphausiidae</taxon>
        <taxon>Meganyctiphanes</taxon>
    </lineage>
</organism>
<dbReference type="EMBL" id="CAXKWB010005938">
    <property type="protein sequence ID" value="CAL4080647.1"/>
    <property type="molecule type" value="Genomic_DNA"/>
</dbReference>
<dbReference type="GO" id="GO:0005794">
    <property type="term" value="C:Golgi apparatus"/>
    <property type="evidence" value="ECO:0007669"/>
    <property type="project" value="TreeGrafter"/>
</dbReference>
<dbReference type="GO" id="GO:0006869">
    <property type="term" value="P:lipid transport"/>
    <property type="evidence" value="ECO:0007669"/>
    <property type="project" value="UniProtKB-KW"/>
</dbReference>
<sequence>MGSDRPITRIDTNFKIHSKSSCDGIGGTVKRSVDKASLQEVFERDILTPEDMIQYEVYFQILKNKNFHFQRGPPIFKYCNVKGVFTGRCSCDMTSLLGDVVASQLWLARILVNVCRASLPLASTARKRPPIFKYLSTAVFILADIYSSGSRQLNPDCFSLVKSMVNTNIPKIYNCPFIHIISKLAHRASKVSMDGRIVGLMIQPQLTGYAGLAYPRSLGRTSSSPQGQQGPARWLILARRASQRLASQMANAGPKGQPKVVGLMIQSQLTEYAGLANPRSELGERNSQGSDFPLKHQLSHAPPRQRPHRMQRPTRILDARSPRMFYGAIFAESIADHADPRDRMVQVLKWYLSAFHAGRKSEVAKKPYNPIIGEVFKCYWDVPGSEAGHTYVEGGPVPWATEKQLSFIAEQVSHHPPISAFYAEHKAKNISFCGHIWTKSKFLGLSVCVLNIGQGCVCLVDRNEEYIINFPSGYGRSILTVPWVELGGSCQITCSKTGYNAQIEFLTKPFYGGKKHRVTAEVFSPGEKKAFLNVDGEWNGAITAKWNDGRTEMFVDTTSTPIIKKNAKPVVEQEENESRRLWLDVTYGLRFDQIPRATAGKCKLEQKQRNEAKERKEKNEDWETKLFTAAGDNWVYNSPLQGRIEYTAGV</sequence>
<evidence type="ECO:0000256" key="4">
    <source>
        <dbReference type="SAM" id="MobiDB-lite"/>
    </source>
</evidence>
<comment type="similarity">
    <text evidence="2">Belongs to the OSBP family.</text>
</comment>
<dbReference type="InterPro" id="IPR000648">
    <property type="entry name" value="Oxysterol-bd"/>
</dbReference>
<dbReference type="FunFam" id="2.40.160.120:FF:000014">
    <property type="entry name" value="Oxysterol-binding protein"/>
    <property type="match status" value="1"/>
</dbReference>
<comment type="caution">
    <text evidence="5">The sequence shown here is derived from an EMBL/GenBank/DDBJ whole genome shotgun (WGS) entry which is preliminary data.</text>
</comment>